<feature type="domain" description="CBS" evidence="4">
    <location>
        <begin position="189"/>
        <end position="250"/>
    </location>
</feature>
<reference evidence="6" key="1">
    <citation type="journal article" date="2018" name="Nat. Microbiol.">
        <title>Leveraging single-cell genomics to expand the fungal tree of life.</title>
        <authorList>
            <person name="Ahrendt S.R."/>
            <person name="Quandt C.A."/>
            <person name="Ciobanu D."/>
            <person name="Clum A."/>
            <person name="Salamov A."/>
            <person name="Andreopoulos B."/>
            <person name="Cheng J.F."/>
            <person name="Woyke T."/>
            <person name="Pelin A."/>
            <person name="Henrissat B."/>
            <person name="Reynolds N.K."/>
            <person name="Benny G.L."/>
            <person name="Smith M.E."/>
            <person name="James T.Y."/>
            <person name="Grigoriev I.V."/>
        </authorList>
    </citation>
    <scope>NUCLEOTIDE SEQUENCE [LARGE SCALE GENOMIC DNA]</scope>
    <source>
        <strain evidence="6">ATCC 52028</strain>
    </source>
</reference>
<dbReference type="OrthoDB" id="449052at2759"/>
<organism evidence="5 6">
    <name type="scientific">Caulochytrium protostelioides</name>
    <dbReference type="NCBI Taxonomy" id="1555241"/>
    <lineage>
        <taxon>Eukaryota</taxon>
        <taxon>Fungi</taxon>
        <taxon>Fungi incertae sedis</taxon>
        <taxon>Chytridiomycota</taxon>
        <taxon>Chytridiomycota incertae sedis</taxon>
        <taxon>Chytridiomycetes</taxon>
        <taxon>Caulochytriales</taxon>
        <taxon>Caulochytriaceae</taxon>
        <taxon>Caulochytrium</taxon>
    </lineage>
</organism>
<evidence type="ECO:0000313" key="6">
    <source>
        <dbReference type="Proteomes" id="UP000274922"/>
    </source>
</evidence>
<dbReference type="CDD" id="cd02205">
    <property type="entry name" value="CBS_pair_SF"/>
    <property type="match status" value="3"/>
</dbReference>
<dbReference type="STRING" id="1555241.A0A4P9X8F1"/>
<keyword evidence="1" id="KW-0677">Repeat</keyword>
<dbReference type="PROSITE" id="PS51371">
    <property type="entry name" value="CBS"/>
    <property type="match status" value="4"/>
</dbReference>
<evidence type="ECO:0000256" key="3">
    <source>
        <dbReference type="PROSITE-ProRule" id="PRU00703"/>
    </source>
</evidence>
<dbReference type="AlphaFoldDB" id="A0A4P9X8F1"/>
<evidence type="ECO:0000256" key="2">
    <source>
        <dbReference type="ARBA" id="ARBA00023122"/>
    </source>
</evidence>
<feature type="domain" description="CBS" evidence="4">
    <location>
        <begin position="274"/>
        <end position="323"/>
    </location>
</feature>
<gene>
    <name evidence="5" type="ORF">CXG81DRAFT_7252</name>
</gene>
<dbReference type="InterPro" id="IPR000644">
    <property type="entry name" value="CBS_dom"/>
</dbReference>
<feature type="non-terminal residue" evidence="5">
    <location>
        <position position="323"/>
    </location>
</feature>
<dbReference type="EMBL" id="ML014179">
    <property type="protein sequence ID" value="RKP01251.1"/>
    <property type="molecule type" value="Genomic_DNA"/>
</dbReference>
<feature type="domain" description="CBS" evidence="4">
    <location>
        <begin position="1"/>
        <end position="59"/>
    </location>
</feature>
<keyword evidence="2 3" id="KW-0129">CBS domain</keyword>
<dbReference type="SUPFAM" id="SSF54631">
    <property type="entry name" value="CBS-domain pair"/>
    <property type="match status" value="2"/>
</dbReference>
<evidence type="ECO:0000259" key="4">
    <source>
        <dbReference type="PROSITE" id="PS51371"/>
    </source>
</evidence>
<dbReference type="PANTHER" id="PTHR13780:SF36">
    <property type="entry name" value="CBS DOMAIN-CONTAINING PROTEIN"/>
    <property type="match status" value="1"/>
</dbReference>
<dbReference type="Pfam" id="PF00571">
    <property type="entry name" value="CBS"/>
    <property type="match status" value="4"/>
</dbReference>
<protein>
    <recommendedName>
        <fullName evidence="4">CBS domain-containing protein</fullName>
    </recommendedName>
</protein>
<dbReference type="Proteomes" id="UP000274922">
    <property type="component" value="Unassembled WGS sequence"/>
</dbReference>
<feature type="non-terminal residue" evidence="5">
    <location>
        <position position="1"/>
    </location>
</feature>
<dbReference type="InterPro" id="IPR050511">
    <property type="entry name" value="AMPK_gamma/SDS23_families"/>
</dbReference>
<proteinExistence type="predicted"/>
<dbReference type="InterPro" id="IPR046342">
    <property type="entry name" value="CBS_dom_sf"/>
</dbReference>
<accession>A0A4P9X8F1</accession>
<feature type="domain" description="CBS" evidence="4">
    <location>
        <begin position="94"/>
        <end position="166"/>
    </location>
</feature>
<dbReference type="GO" id="GO:0042149">
    <property type="term" value="P:cellular response to glucose starvation"/>
    <property type="evidence" value="ECO:0007669"/>
    <property type="project" value="TreeGrafter"/>
</dbReference>
<evidence type="ECO:0000313" key="5">
    <source>
        <dbReference type="EMBL" id="RKP01251.1"/>
    </source>
</evidence>
<name>A0A4P9X8F1_9FUNG</name>
<keyword evidence="6" id="KW-1185">Reference proteome</keyword>
<dbReference type="PANTHER" id="PTHR13780">
    <property type="entry name" value="AMP-ACTIVATED PROTEIN KINASE, GAMMA REGULATORY SUBUNIT"/>
    <property type="match status" value="1"/>
</dbReference>
<dbReference type="GO" id="GO:0004865">
    <property type="term" value="F:protein serine/threonine phosphatase inhibitor activity"/>
    <property type="evidence" value="ECO:0007669"/>
    <property type="project" value="TreeGrafter"/>
</dbReference>
<dbReference type="SMART" id="SM00116">
    <property type="entry name" value="CBS"/>
    <property type="match status" value="4"/>
</dbReference>
<dbReference type="Gene3D" id="3.10.580.10">
    <property type="entry name" value="CBS-domain"/>
    <property type="match status" value="2"/>
</dbReference>
<sequence length="323" mass="34323">DAPAAPIVLDGDLALQTACVRLVEANISSAPVRDTAADRLVGMLDFRDIATYIVAELSRSSEHLNDHDLDVAKLVATARTAPASSGVVTVKQVMNFSGRDPLVAVSATAPLVTALRHFVEQRVQRLCVVDGAVTDAAAAAAQPLVGVFSQSTLIALIASEFGHMPRLNKLTAANASWPTGDQTLEQLGLAHGDVISVTSDHSVLDALRAMLDHGISSIAIVGKTEAERHRLVGSLSMSDVKHILAKKGGLRCLFENAFAFFARIRYQQGVESGADRVPSFTVKATTTLIAAIERLAATRVHRLWVEKDGRLTGVLSLSDILPL</sequence>
<evidence type="ECO:0000256" key="1">
    <source>
        <dbReference type="ARBA" id="ARBA00022737"/>
    </source>
</evidence>